<dbReference type="PANTHER" id="PTHR23531:SF1">
    <property type="entry name" value="QUINOLENE RESISTANCE PROTEIN NORA"/>
    <property type="match status" value="1"/>
</dbReference>
<feature type="transmembrane region" description="Helical" evidence="6">
    <location>
        <begin position="40"/>
        <end position="60"/>
    </location>
</feature>
<feature type="transmembrane region" description="Helical" evidence="6">
    <location>
        <begin position="217"/>
        <end position="238"/>
    </location>
</feature>
<feature type="transmembrane region" description="Helical" evidence="6">
    <location>
        <begin position="12"/>
        <end position="34"/>
    </location>
</feature>
<feature type="transmembrane region" description="Helical" evidence="6">
    <location>
        <begin position="105"/>
        <end position="127"/>
    </location>
</feature>
<feature type="transmembrane region" description="Helical" evidence="6">
    <location>
        <begin position="287"/>
        <end position="305"/>
    </location>
</feature>
<evidence type="ECO:0000256" key="5">
    <source>
        <dbReference type="ARBA" id="ARBA00023136"/>
    </source>
</evidence>
<dbReference type="InterPro" id="IPR036259">
    <property type="entry name" value="MFS_trans_sf"/>
</dbReference>
<dbReference type="Proteomes" id="UP001198182">
    <property type="component" value="Unassembled WGS sequence"/>
</dbReference>
<dbReference type="Gene3D" id="1.20.1250.20">
    <property type="entry name" value="MFS general substrate transporter like domains"/>
    <property type="match status" value="1"/>
</dbReference>
<feature type="transmembrane region" description="Helical" evidence="6">
    <location>
        <begin position="317"/>
        <end position="338"/>
    </location>
</feature>
<proteinExistence type="predicted"/>
<protein>
    <submittedName>
        <fullName evidence="8">MFS transporter</fullName>
    </submittedName>
</protein>
<evidence type="ECO:0000256" key="3">
    <source>
        <dbReference type="ARBA" id="ARBA00022692"/>
    </source>
</evidence>
<dbReference type="PROSITE" id="PS50850">
    <property type="entry name" value="MFS"/>
    <property type="match status" value="1"/>
</dbReference>
<evidence type="ECO:0000256" key="2">
    <source>
        <dbReference type="ARBA" id="ARBA00022448"/>
    </source>
</evidence>
<evidence type="ECO:0000313" key="8">
    <source>
        <dbReference type="EMBL" id="MCC2232084.1"/>
    </source>
</evidence>
<keyword evidence="4 6" id="KW-1133">Transmembrane helix</keyword>
<organism evidence="8 9">
    <name type="scientific">Hominifimenecus microfluidus</name>
    <dbReference type="NCBI Taxonomy" id="2885348"/>
    <lineage>
        <taxon>Bacteria</taxon>
        <taxon>Bacillati</taxon>
        <taxon>Bacillota</taxon>
        <taxon>Clostridia</taxon>
        <taxon>Lachnospirales</taxon>
        <taxon>Lachnospiraceae</taxon>
        <taxon>Hominifimenecus</taxon>
    </lineage>
</organism>
<keyword evidence="3 6" id="KW-0812">Transmembrane</keyword>
<feature type="transmembrane region" description="Helical" evidence="6">
    <location>
        <begin position="169"/>
        <end position="189"/>
    </location>
</feature>
<evidence type="ECO:0000259" key="7">
    <source>
        <dbReference type="PROSITE" id="PS50850"/>
    </source>
</evidence>
<dbReference type="RefSeq" id="WP_308454570.1">
    <property type="nucleotide sequence ID" value="NZ_JAJEQR010000050.1"/>
</dbReference>
<evidence type="ECO:0000313" key="9">
    <source>
        <dbReference type="Proteomes" id="UP001198182"/>
    </source>
</evidence>
<dbReference type="PANTHER" id="PTHR23531">
    <property type="entry name" value="QUINOLENE RESISTANCE PROTEIN NORA"/>
    <property type="match status" value="1"/>
</dbReference>
<evidence type="ECO:0000256" key="1">
    <source>
        <dbReference type="ARBA" id="ARBA00004651"/>
    </source>
</evidence>
<dbReference type="InterPro" id="IPR020846">
    <property type="entry name" value="MFS_dom"/>
</dbReference>
<sequence length="405" mass="43571">MNKIQFYRKKIFTRQLLAIYVMIFLYQFVFQMIMTPMTSFGLSLGISGVVLGVISNLYEFSCMAARNVAGTLVDDGKYRKAIAIGFLVICVNAVLFLLVRSRVGYGLVRFLTGFTAGYTGAAFTALLPSVMEPGLVGSATAIYSILASLGASYAPKLSAGIFTTYGYPHAYAAAAVLSSVCLLLSLWGIPANIQKADVSSDKAQNAETEEADEGKPAWLRGLSAKVIPACMIGLLVNITKDLNSFYTVQLGLDKGIDVTTGIAIAGTLSIGVLLLTGILIDHGFVKKVMLICLSFLVISNILYGSANSAGMATAAAVFYKIGIGGYWPCLITFCCQLLPGRQGAAIATLYFFMDVVSLVNNVLLGYLYDTLGSSHMYYVVGIVNAAAIVYYLIWLNRRKLSVRKL</sequence>
<dbReference type="GO" id="GO:0022857">
    <property type="term" value="F:transmembrane transporter activity"/>
    <property type="evidence" value="ECO:0007669"/>
    <property type="project" value="InterPro"/>
</dbReference>
<keyword evidence="2" id="KW-0813">Transport</keyword>
<feature type="transmembrane region" description="Helical" evidence="6">
    <location>
        <begin position="258"/>
        <end position="280"/>
    </location>
</feature>
<feature type="transmembrane region" description="Helical" evidence="6">
    <location>
        <begin position="134"/>
        <end position="154"/>
    </location>
</feature>
<dbReference type="SUPFAM" id="SSF103473">
    <property type="entry name" value="MFS general substrate transporter"/>
    <property type="match status" value="1"/>
</dbReference>
<feature type="transmembrane region" description="Helical" evidence="6">
    <location>
        <begin position="345"/>
        <end position="368"/>
    </location>
</feature>
<feature type="domain" description="Major facilitator superfamily (MFS) profile" evidence="7">
    <location>
        <begin position="15"/>
        <end position="399"/>
    </location>
</feature>
<dbReference type="Pfam" id="PF07690">
    <property type="entry name" value="MFS_1"/>
    <property type="match status" value="1"/>
</dbReference>
<accession>A0AAE3ECC9</accession>
<dbReference type="EMBL" id="JAJEQR010000050">
    <property type="protein sequence ID" value="MCC2232084.1"/>
    <property type="molecule type" value="Genomic_DNA"/>
</dbReference>
<evidence type="ECO:0000256" key="4">
    <source>
        <dbReference type="ARBA" id="ARBA00022989"/>
    </source>
</evidence>
<feature type="transmembrane region" description="Helical" evidence="6">
    <location>
        <begin position="374"/>
        <end position="395"/>
    </location>
</feature>
<dbReference type="InterPro" id="IPR052714">
    <property type="entry name" value="MFS_Exporter"/>
</dbReference>
<keyword evidence="5 6" id="KW-0472">Membrane</keyword>
<comment type="subcellular location">
    <subcellularLocation>
        <location evidence="1">Cell membrane</location>
        <topology evidence="1">Multi-pass membrane protein</topology>
    </subcellularLocation>
</comment>
<dbReference type="InterPro" id="IPR011701">
    <property type="entry name" value="MFS"/>
</dbReference>
<feature type="transmembrane region" description="Helical" evidence="6">
    <location>
        <begin position="81"/>
        <end position="99"/>
    </location>
</feature>
<comment type="caution">
    <text evidence="8">The sequence shown here is derived from an EMBL/GenBank/DDBJ whole genome shotgun (WGS) entry which is preliminary data.</text>
</comment>
<keyword evidence="9" id="KW-1185">Reference proteome</keyword>
<reference evidence="8" key="1">
    <citation type="submission" date="2021-10" db="EMBL/GenBank/DDBJ databases">
        <title>Anaerobic single-cell dispensing facilitates the cultivation of human gut bacteria.</title>
        <authorList>
            <person name="Afrizal A."/>
        </authorList>
    </citation>
    <scope>NUCLEOTIDE SEQUENCE</scope>
    <source>
        <strain evidence="8">CLA-AA-H215</strain>
    </source>
</reference>
<gene>
    <name evidence="8" type="ORF">LKD81_13940</name>
</gene>
<dbReference type="AlphaFoldDB" id="A0AAE3ECC9"/>
<name>A0AAE3ECC9_9FIRM</name>
<dbReference type="GO" id="GO:0005886">
    <property type="term" value="C:plasma membrane"/>
    <property type="evidence" value="ECO:0007669"/>
    <property type="project" value="UniProtKB-SubCell"/>
</dbReference>
<evidence type="ECO:0000256" key="6">
    <source>
        <dbReference type="SAM" id="Phobius"/>
    </source>
</evidence>